<evidence type="ECO:0000313" key="3">
    <source>
        <dbReference type="Proteomes" id="UP000334990"/>
    </source>
</evidence>
<reference evidence="2 3" key="1">
    <citation type="submission" date="2019-10" db="EMBL/GenBank/DDBJ databases">
        <title>Whole genome shotgun sequence of Acrocarpospora corrugata NBRC 13972.</title>
        <authorList>
            <person name="Ichikawa N."/>
            <person name="Kimura A."/>
            <person name="Kitahashi Y."/>
            <person name="Komaki H."/>
            <person name="Oguchi A."/>
        </authorList>
    </citation>
    <scope>NUCLEOTIDE SEQUENCE [LARGE SCALE GENOMIC DNA]</scope>
    <source>
        <strain evidence="2 3">NBRC 13972</strain>
    </source>
</reference>
<feature type="compositionally biased region" description="Basic and acidic residues" evidence="1">
    <location>
        <begin position="22"/>
        <end position="33"/>
    </location>
</feature>
<comment type="caution">
    <text evidence="2">The sequence shown here is derived from an EMBL/GenBank/DDBJ whole genome shotgun (WGS) entry which is preliminary data.</text>
</comment>
<gene>
    <name evidence="2" type="ORF">Acor_57160</name>
</gene>
<protein>
    <submittedName>
        <fullName evidence="2">Uncharacterized protein</fullName>
    </submittedName>
</protein>
<dbReference type="Proteomes" id="UP000334990">
    <property type="component" value="Unassembled WGS sequence"/>
</dbReference>
<dbReference type="EMBL" id="BLAD01000071">
    <property type="protein sequence ID" value="GES03650.1"/>
    <property type="molecule type" value="Genomic_DNA"/>
</dbReference>
<feature type="region of interest" description="Disordered" evidence="1">
    <location>
        <begin position="81"/>
        <end position="140"/>
    </location>
</feature>
<organism evidence="2 3">
    <name type="scientific">Acrocarpospora corrugata</name>
    <dbReference type="NCBI Taxonomy" id="35763"/>
    <lineage>
        <taxon>Bacteria</taxon>
        <taxon>Bacillati</taxon>
        <taxon>Actinomycetota</taxon>
        <taxon>Actinomycetes</taxon>
        <taxon>Streptosporangiales</taxon>
        <taxon>Streptosporangiaceae</taxon>
        <taxon>Acrocarpospora</taxon>
    </lineage>
</organism>
<dbReference type="AlphaFoldDB" id="A0A5M3W5Y2"/>
<evidence type="ECO:0000313" key="2">
    <source>
        <dbReference type="EMBL" id="GES03650.1"/>
    </source>
</evidence>
<feature type="region of interest" description="Disordered" evidence="1">
    <location>
        <begin position="1"/>
        <end position="49"/>
    </location>
</feature>
<feature type="compositionally biased region" description="Basic and acidic residues" evidence="1">
    <location>
        <begin position="104"/>
        <end position="114"/>
    </location>
</feature>
<evidence type="ECO:0000256" key="1">
    <source>
        <dbReference type="SAM" id="MobiDB-lite"/>
    </source>
</evidence>
<accession>A0A5M3W5Y2</accession>
<keyword evidence="3" id="KW-1185">Reference proteome</keyword>
<sequence>MKPDVDTLLTVPTAPPAAGPDRALDPPPPDREPPLGGASCPAAGEEDVAAVEGGVAVTEGDVAQPAESPITADISAAASLRENMETTSSVRWEHTQPRKSRFGFPKERMKDSCIRDGPPLGSLSPGARGSNNISAPCATR</sequence>
<proteinExistence type="predicted"/>
<name>A0A5M3W5Y2_9ACTN</name>